<evidence type="ECO:0000313" key="1">
    <source>
        <dbReference type="EMBL" id="QDZ24135.1"/>
    </source>
</evidence>
<evidence type="ECO:0000313" key="2">
    <source>
        <dbReference type="Proteomes" id="UP000316726"/>
    </source>
</evidence>
<evidence type="ECO:0008006" key="3">
    <source>
        <dbReference type="Google" id="ProtNLM"/>
    </source>
</evidence>
<dbReference type="InterPro" id="IPR052050">
    <property type="entry name" value="SecEffector_AnkRepeat"/>
</dbReference>
<name>A0A5B8MWT5_9CHLO</name>
<dbReference type="Proteomes" id="UP000316726">
    <property type="component" value="Chromosome 12"/>
</dbReference>
<dbReference type="PANTHER" id="PTHR46586">
    <property type="entry name" value="ANKYRIN REPEAT-CONTAINING PROTEIN"/>
    <property type="match status" value="1"/>
</dbReference>
<sequence>MNKDQEEVVDMDEGRLPMGGLPGEAWFLVAKALHPFDRFAFTSACKAFLELVKFKLEVEVDINRIGPVRTLSTVLTESKMSKSTPCFTLDWFKWVFESFERRGPDRPKPGTKDYADELRHPDKAYFYDSDLVYVAAFVGDTQVLEWLVSKGMKIDSKDWRCGTAAAQSGHLEALKWMVSQGFKFDFMTLCHAACGGHIHVMEWLRDQGCPWNSRVTNFASCGGQLDALKWLVTQDPPCPVNGGSVYLAMLKGHLHILKFLYTIIPDAIMGAGSSLHALERRSVRILRWLHSKGIKIDNRVLCSATRRGDLATLKWLIDKERVSTQTSRRDLEPVMFAQAAAGGFMHIITYLKSKGFKWNERVCLIAANNGQLRILQWLRKQDPPCPWKKNECVLTARNHEHVRDWISQQPN</sequence>
<proteinExistence type="predicted"/>
<protein>
    <recommendedName>
        <fullName evidence="3">Ankyrin repeat domain-containing protein</fullName>
    </recommendedName>
</protein>
<dbReference type="Gene3D" id="1.25.40.20">
    <property type="entry name" value="Ankyrin repeat-containing domain"/>
    <property type="match status" value="1"/>
</dbReference>
<dbReference type="PANTHER" id="PTHR46586:SF3">
    <property type="entry name" value="ANKYRIN REPEAT-CONTAINING PROTEIN"/>
    <property type="match status" value="1"/>
</dbReference>
<keyword evidence="2" id="KW-1185">Reference proteome</keyword>
<reference evidence="1 2" key="1">
    <citation type="submission" date="2018-07" db="EMBL/GenBank/DDBJ databases">
        <title>The complete nuclear genome of the prasinophyte Chloropicon primus (CCMP1205).</title>
        <authorList>
            <person name="Pombert J.-F."/>
            <person name="Otis C."/>
            <person name="Turmel M."/>
            <person name="Lemieux C."/>
        </authorList>
    </citation>
    <scope>NUCLEOTIDE SEQUENCE [LARGE SCALE GENOMIC DNA]</scope>
    <source>
        <strain evidence="1 2">CCMP1205</strain>
    </source>
</reference>
<dbReference type="SUPFAM" id="SSF48403">
    <property type="entry name" value="Ankyrin repeat"/>
    <property type="match status" value="1"/>
</dbReference>
<accession>A0A5B8MWT5</accession>
<organism evidence="1 2">
    <name type="scientific">Chloropicon primus</name>
    <dbReference type="NCBI Taxonomy" id="1764295"/>
    <lineage>
        <taxon>Eukaryota</taxon>
        <taxon>Viridiplantae</taxon>
        <taxon>Chlorophyta</taxon>
        <taxon>Chloropicophyceae</taxon>
        <taxon>Chloropicales</taxon>
        <taxon>Chloropicaceae</taxon>
        <taxon>Chloropicon</taxon>
    </lineage>
</organism>
<gene>
    <name evidence="1" type="ORF">A3770_12p66530</name>
</gene>
<dbReference type="InterPro" id="IPR036770">
    <property type="entry name" value="Ankyrin_rpt-contain_sf"/>
</dbReference>
<dbReference type="EMBL" id="CP031045">
    <property type="protein sequence ID" value="QDZ24135.1"/>
    <property type="molecule type" value="Genomic_DNA"/>
</dbReference>
<dbReference type="STRING" id="1764295.A0A5B8MWT5"/>
<dbReference type="OrthoDB" id="548202at2759"/>
<dbReference type="AlphaFoldDB" id="A0A5B8MWT5"/>